<dbReference type="Proteomes" id="UP000005801">
    <property type="component" value="Unassembled WGS sequence"/>
</dbReference>
<gene>
    <name evidence="7" type="ORF">PPSIR1_28543</name>
</gene>
<dbReference type="CDD" id="cd00009">
    <property type="entry name" value="AAA"/>
    <property type="match status" value="1"/>
</dbReference>
<evidence type="ECO:0000256" key="3">
    <source>
        <dbReference type="ARBA" id="ARBA00023125"/>
    </source>
</evidence>
<dbReference type="InterPro" id="IPR003593">
    <property type="entry name" value="AAA+_ATPase"/>
</dbReference>
<accession>A6FZY1</accession>
<keyword evidence="2" id="KW-0067">ATP-binding</keyword>
<dbReference type="Pfam" id="PF00158">
    <property type="entry name" value="Sigma54_activat"/>
    <property type="match status" value="1"/>
</dbReference>
<dbReference type="AlphaFoldDB" id="A6FZY1"/>
<dbReference type="CDD" id="cd00060">
    <property type="entry name" value="FHA"/>
    <property type="match status" value="1"/>
</dbReference>
<dbReference type="STRING" id="391625.PPSIR1_28543"/>
<dbReference type="SMART" id="SM00240">
    <property type="entry name" value="FHA"/>
    <property type="match status" value="1"/>
</dbReference>
<dbReference type="eggNOG" id="COG2204">
    <property type="taxonomic scope" value="Bacteria"/>
</dbReference>
<dbReference type="SUPFAM" id="SSF52540">
    <property type="entry name" value="P-loop containing nucleoside triphosphate hydrolases"/>
    <property type="match status" value="1"/>
</dbReference>
<dbReference type="InterPro" id="IPR008984">
    <property type="entry name" value="SMAD_FHA_dom_sf"/>
</dbReference>
<evidence type="ECO:0000313" key="8">
    <source>
        <dbReference type="Proteomes" id="UP000005801"/>
    </source>
</evidence>
<feature type="domain" description="HTH lysR-type" evidence="6">
    <location>
        <begin position="402"/>
        <end position="431"/>
    </location>
</feature>
<sequence length="431" mass="46746">MNDTDRLPRTTDPALRLALELDDGRRCSLPHCRSLTIGSDPGCDLVLADRFVSSAHAQVRFDGQGGYRIEDLRSTNGLRVDGVPVQGAQLEPGMHLELGQARLAVVRIDKSEEEARARRLRGDASFCRSPHRLMGRSAVMSGLRDQLEKLAGLALPVLIRGETGTGKELAARTLHEFGPRPEAPFVALNCGAIPPALFESELFGHRRGAFTGAHRDHAGAFARAGRGTVFLDEVAELPLEAQAKLLRVLETRLVSPVGGDREFAIECRVLAATHRDLGAMVTSGQFREDLFHRLGVVEIELPALRRRRSDIPGLLEHFANQAAAELEREVVMSKAAVSAATQHPWPGNVRALRNAVLRAAALSEGPITAAGLLPVARPQARPDTIAVPRGTYADMNAALLRHVVAEEGSIRKAAQVLDVPRSTLGAWMQRM</sequence>
<evidence type="ECO:0000259" key="4">
    <source>
        <dbReference type="PROSITE" id="PS50006"/>
    </source>
</evidence>
<proteinExistence type="predicted"/>
<dbReference type="EMBL" id="ABCS01000007">
    <property type="protein sequence ID" value="EDM80937.1"/>
    <property type="molecule type" value="Genomic_DNA"/>
</dbReference>
<dbReference type="InterPro" id="IPR000253">
    <property type="entry name" value="FHA_dom"/>
</dbReference>
<comment type="caution">
    <text evidence="7">The sequence shown here is derived from an EMBL/GenBank/DDBJ whole genome shotgun (WGS) entry which is preliminary data.</text>
</comment>
<dbReference type="InterPro" id="IPR058031">
    <property type="entry name" value="AAA_lid_NorR"/>
</dbReference>
<evidence type="ECO:0000259" key="6">
    <source>
        <dbReference type="PROSITE" id="PS50931"/>
    </source>
</evidence>
<keyword evidence="8" id="KW-1185">Reference proteome</keyword>
<organism evidence="7 8">
    <name type="scientific">Plesiocystis pacifica SIR-1</name>
    <dbReference type="NCBI Taxonomy" id="391625"/>
    <lineage>
        <taxon>Bacteria</taxon>
        <taxon>Pseudomonadati</taxon>
        <taxon>Myxococcota</taxon>
        <taxon>Polyangia</taxon>
        <taxon>Nannocystales</taxon>
        <taxon>Nannocystaceae</taxon>
        <taxon>Plesiocystis</taxon>
    </lineage>
</organism>
<dbReference type="InterPro" id="IPR027417">
    <property type="entry name" value="P-loop_NTPase"/>
</dbReference>
<dbReference type="Pfam" id="PF16697">
    <property type="entry name" value="Yop-YscD_cpl"/>
    <property type="match status" value="1"/>
</dbReference>
<evidence type="ECO:0000313" key="7">
    <source>
        <dbReference type="EMBL" id="EDM80937.1"/>
    </source>
</evidence>
<evidence type="ECO:0000259" key="5">
    <source>
        <dbReference type="PROSITE" id="PS50045"/>
    </source>
</evidence>
<name>A6FZY1_9BACT</name>
<dbReference type="GO" id="GO:0003677">
    <property type="term" value="F:DNA binding"/>
    <property type="evidence" value="ECO:0007669"/>
    <property type="project" value="UniProtKB-KW"/>
</dbReference>
<dbReference type="SUPFAM" id="SSF49879">
    <property type="entry name" value="SMAD/FHA domain"/>
    <property type="match status" value="1"/>
</dbReference>
<dbReference type="Pfam" id="PF25601">
    <property type="entry name" value="AAA_lid_14"/>
    <property type="match status" value="1"/>
</dbReference>
<dbReference type="FunFam" id="3.40.50.300:FF:000006">
    <property type="entry name" value="DNA-binding transcriptional regulator NtrC"/>
    <property type="match status" value="1"/>
</dbReference>
<dbReference type="Gene3D" id="1.10.8.60">
    <property type="match status" value="1"/>
</dbReference>
<dbReference type="SMART" id="SM00382">
    <property type="entry name" value="AAA"/>
    <property type="match status" value="1"/>
</dbReference>
<dbReference type="InterPro" id="IPR002078">
    <property type="entry name" value="Sigma_54_int"/>
</dbReference>
<dbReference type="GO" id="GO:0003700">
    <property type="term" value="F:DNA-binding transcription factor activity"/>
    <property type="evidence" value="ECO:0007669"/>
    <property type="project" value="InterPro"/>
</dbReference>
<dbReference type="PROSITE" id="PS50006">
    <property type="entry name" value="FHA_DOMAIN"/>
    <property type="match status" value="1"/>
</dbReference>
<keyword evidence="3" id="KW-0238">DNA-binding</keyword>
<evidence type="ECO:0000256" key="1">
    <source>
        <dbReference type="ARBA" id="ARBA00022741"/>
    </source>
</evidence>
<dbReference type="InterPro" id="IPR000847">
    <property type="entry name" value="LysR_HTH_N"/>
</dbReference>
<evidence type="ECO:0000256" key="2">
    <source>
        <dbReference type="ARBA" id="ARBA00022840"/>
    </source>
</evidence>
<dbReference type="InterPro" id="IPR032030">
    <property type="entry name" value="YscD_cytoplasmic_dom"/>
</dbReference>
<dbReference type="RefSeq" id="WP_006970030.1">
    <property type="nucleotide sequence ID" value="NZ_ABCS01000007.1"/>
</dbReference>
<dbReference type="Gene3D" id="2.60.200.20">
    <property type="match status" value="1"/>
</dbReference>
<dbReference type="PROSITE" id="PS50045">
    <property type="entry name" value="SIGMA54_INTERACT_4"/>
    <property type="match status" value="1"/>
</dbReference>
<feature type="domain" description="FHA" evidence="4">
    <location>
        <begin position="35"/>
        <end position="85"/>
    </location>
</feature>
<dbReference type="PANTHER" id="PTHR32071">
    <property type="entry name" value="TRANSCRIPTIONAL REGULATORY PROTEIN"/>
    <property type="match status" value="1"/>
</dbReference>
<feature type="domain" description="Sigma-54 factor interaction" evidence="5">
    <location>
        <begin position="133"/>
        <end position="361"/>
    </location>
</feature>
<dbReference type="GO" id="GO:0005524">
    <property type="term" value="F:ATP binding"/>
    <property type="evidence" value="ECO:0007669"/>
    <property type="project" value="UniProtKB-KW"/>
</dbReference>
<reference evidence="7 8" key="1">
    <citation type="submission" date="2007-06" db="EMBL/GenBank/DDBJ databases">
        <authorList>
            <person name="Shimkets L."/>
            <person name="Ferriera S."/>
            <person name="Johnson J."/>
            <person name="Kravitz S."/>
            <person name="Beeson K."/>
            <person name="Sutton G."/>
            <person name="Rogers Y.-H."/>
            <person name="Friedman R."/>
            <person name="Frazier M."/>
            <person name="Venter J.C."/>
        </authorList>
    </citation>
    <scope>NUCLEOTIDE SEQUENCE [LARGE SCALE GENOMIC DNA]</scope>
    <source>
        <strain evidence="7 8">SIR-1</strain>
    </source>
</reference>
<protein>
    <submittedName>
        <fullName evidence="7">Sigma-54 dependent transcriptional regulator, Fis family protein</fullName>
    </submittedName>
</protein>
<dbReference type="OrthoDB" id="5485507at2"/>
<dbReference type="PANTHER" id="PTHR32071:SF117">
    <property type="entry name" value="PTS-DEPENDENT DIHYDROXYACETONE KINASE OPERON REGULATORY PROTEIN-RELATED"/>
    <property type="match status" value="1"/>
</dbReference>
<dbReference type="PROSITE" id="PS50931">
    <property type="entry name" value="HTH_LYSR"/>
    <property type="match status" value="1"/>
</dbReference>
<keyword evidence="1" id="KW-0547">Nucleotide-binding</keyword>
<dbReference type="Gene3D" id="3.40.50.300">
    <property type="entry name" value="P-loop containing nucleotide triphosphate hydrolases"/>
    <property type="match status" value="1"/>
</dbReference>